<reference evidence="9 10" key="1">
    <citation type="submission" date="2019-03" db="EMBL/GenBank/DDBJ databases">
        <title>Dyadobacter AR-3-6 sp. nov., isolated from arctic soil.</title>
        <authorList>
            <person name="Chaudhary D.K."/>
        </authorList>
    </citation>
    <scope>NUCLEOTIDE SEQUENCE [LARGE SCALE GENOMIC DNA]</scope>
    <source>
        <strain evidence="9 10">AR-3-6</strain>
    </source>
</reference>
<protein>
    <recommendedName>
        <fullName evidence="2">histidine kinase</fullName>
        <ecNumber evidence="2">2.7.13.3</ecNumber>
    </recommendedName>
</protein>
<evidence type="ECO:0000313" key="9">
    <source>
        <dbReference type="EMBL" id="TDE10742.1"/>
    </source>
</evidence>
<dbReference type="EC" id="2.7.13.3" evidence="2"/>
<dbReference type="GO" id="GO:0005524">
    <property type="term" value="F:ATP binding"/>
    <property type="evidence" value="ECO:0007669"/>
    <property type="project" value="UniProtKB-KW"/>
</dbReference>
<dbReference type="InterPro" id="IPR003594">
    <property type="entry name" value="HATPase_dom"/>
</dbReference>
<dbReference type="InterPro" id="IPR011990">
    <property type="entry name" value="TPR-like_helical_dom_sf"/>
</dbReference>
<dbReference type="OrthoDB" id="9767435at2"/>
<dbReference type="InterPro" id="IPR036890">
    <property type="entry name" value="HATPase_C_sf"/>
</dbReference>
<sequence>MIRNLKRKITLRNLVSICLFIAQSSSINGQAFRNANVDYYSTEMKRLLALETGYYINGATQGQVDVDSAMIMACEMYSLSRLLPYNEGYANVGDSQGERLISAGKIHQAKKLLKSETGPDKVRLLFDLANYYLFRPGSSSGDLDSTRVYMDQVDKITSENKYKNWYNEVLKLKGKFYYQSGNISESQKYFEEIVKSCKNSNDVPGLANALMNQGVFLPFNAPGKLALFQQSLALCQKHKLKTLELQVIARIATIHFVTDLAASEQDLLAFLKLGQQVGFRHLQYTHNVLAYLYIQTTDYVKAMDHAQQSIKYMRQTGDWVLQSFYYMRIGDVLVRLNRTKEAMAWFEKSLEGPLTRQTQVFWYKSFLSKSRLFLYENRPAEAAAFVNKITASFPPASIFDHMQLAFVKAEFNASLNRIPEAEQEYKRFLAVADKFPAEHIHNEFPNVFIHLSRFYFNQKNYGQSRLFAQKCFDLSTRQQSVGNLSLSHLMFFRLDSAAGNYVSAIRNYEKYKMLADSTSNIRQREKYDELLVKYETVKKDQNIESLQQSGVVREARLRQSDFEKKLTLGGISILLIFSGLLFRQFRAKQKSNVRLERQQTEISQKNDALHQLVEEKEWLLKEVHHRVKNNLHTIVSLLEHQSDFLTSDALAAIRDSQHRVFCMSLIHQKLYLSENVTTIRFPEYVGEMVAYLAESFKTQHQIIFDVKVDSIDLEVGIAIPLGLILNEAVTNSIKYAFPSRSGKIEIIGTSMADFYQLIISDNGNGLPDGFDETKSNSLGFRLMRGLSKEIDAAFEVCSGFGTKIMITLSPETIDSRVLTPKL</sequence>
<dbReference type="Pfam" id="PF13181">
    <property type="entry name" value="TPR_8"/>
    <property type="match status" value="1"/>
</dbReference>
<dbReference type="Gene3D" id="1.25.40.10">
    <property type="entry name" value="Tetratricopeptide repeat domain"/>
    <property type="match status" value="2"/>
</dbReference>
<feature type="domain" description="Histidine kinase/HSP90-like ATPase" evidence="8">
    <location>
        <begin position="716"/>
        <end position="812"/>
    </location>
</feature>
<evidence type="ECO:0000256" key="5">
    <source>
        <dbReference type="ARBA" id="ARBA00022741"/>
    </source>
</evidence>
<keyword evidence="10" id="KW-1185">Reference proteome</keyword>
<proteinExistence type="predicted"/>
<dbReference type="Pfam" id="PF07568">
    <property type="entry name" value="HisKA_2"/>
    <property type="match status" value="1"/>
</dbReference>
<dbReference type="RefSeq" id="WP_131961440.1">
    <property type="nucleotide sequence ID" value="NZ_SMFL01000014.1"/>
</dbReference>
<evidence type="ECO:0000256" key="6">
    <source>
        <dbReference type="ARBA" id="ARBA00022777"/>
    </source>
</evidence>
<keyword evidence="5" id="KW-0547">Nucleotide-binding</keyword>
<evidence type="ECO:0000256" key="1">
    <source>
        <dbReference type="ARBA" id="ARBA00000085"/>
    </source>
</evidence>
<name>A0A4R5DAR1_9BACT</name>
<dbReference type="Gene3D" id="3.30.565.10">
    <property type="entry name" value="Histidine kinase-like ATPase, C-terminal domain"/>
    <property type="match status" value="1"/>
</dbReference>
<organism evidence="9 10">
    <name type="scientific">Dyadobacter psychrotolerans</name>
    <dbReference type="NCBI Taxonomy" id="2541721"/>
    <lineage>
        <taxon>Bacteria</taxon>
        <taxon>Pseudomonadati</taxon>
        <taxon>Bacteroidota</taxon>
        <taxon>Cytophagia</taxon>
        <taxon>Cytophagales</taxon>
        <taxon>Spirosomataceae</taxon>
        <taxon>Dyadobacter</taxon>
    </lineage>
</organism>
<dbReference type="InterPro" id="IPR019734">
    <property type="entry name" value="TPR_rpt"/>
</dbReference>
<dbReference type="AlphaFoldDB" id="A0A4R5DAR1"/>
<dbReference type="Pfam" id="PF02518">
    <property type="entry name" value="HATPase_c"/>
    <property type="match status" value="1"/>
</dbReference>
<dbReference type="GO" id="GO:0004673">
    <property type="term" value="F:protein histidine kinase activity"/>
    <property type="evidence" value="ECO:0007669"/>
    <property type="project" value="UniProtKB-EC"/>
</dbReference>
<comment type="catalytic activity">
    <reaction evidence="1">
        <text>ATP + protein L-histidine = ADP + protein N-phospho-L-histidine.</text>
        <dbReference type="EC" id="2.7.13.3"/>
    </reaction>
</comment>
<dbReference type="SMART" id="SM00387">
    <property type="entry name" value="HATPase_c"/>
    <property type="match status" value="1"/>
</dbReference>
<evidence type="ECO:0000259" key="8">
    <source>
        <dbReference type="SMART" id="SM00387"/>
    </source>
</evidence>
<evidence type="ECO:0000256" key="3">
    <source>
        <dbReference type="ARBA" id="ARBA00022553"/>
    </source>
</evidence>
<keyword evidence="6" id="KW-0418">Kinase</keyword>
<dbReference type="InterPro" id="IPR011495">
    <property type="entry name" value="Sig_transdc_His_kin_sub2_dim/P"/>
</dbReference>
<dbReference type="Gene3D" id="3.30.450.20">
    <property type="entry name" value="PAS domain"/>
    <property type="match status" value="1"/>
</dbReference>
<comment type="caution">
    <text evidence="9">The sequence shown here is derived from an EMBL/GenBank/DDBJ whole genome shotgun (WGS) entry which is preliminary data.</text>
</comment>
<keyword evidence="3" id="KW-0597">Phosphoprotein</keyword>
<evidence type="ECO:0000256" key="4">
    <source>
        <dbReference type="ARBA" id="ARBA00022679"/>
    </source>
</evidence>
<gene>
    <name evidence="9" type="ORF">E0F88_27085</name>
</gene>
<dbReference type="EMBL" id="SMFL01000014">
    <property type="protein sequence ID" value="TDE10742.1"/>
    <property type="molecule type" value="Genomic_DNA"/>
</dbReference>
<evidence type="ECO:0000256" key="2">
    <source>
        <dbReference type="ARBA" id="ARBA00012438"/>
    </source>
</evidence>
<evidence type="ECO:0000256" key="7">
    <source>
        <dbReference type="ARBA" id="ARBA00022840"/>
    </source>
</evidence>
<dbReference type="SUPFAM" id="SSF55874">
    <property type="entry name" value="ATPase domain of HSP90 chaperone/DNA topoisomerase II/histidine kinase"/>
    <property type="match status" value="1"/>
</dbReference>
<keyword evidence="7" id="KW-0067">ATP-binding</keyword>
<dbReference type="PANTHER" id="PTHR41523:SF8">
    <property type="entry name" value="ETHYLENE RESPONSE SENSOR PROTEIN"/>
    <property type="match status" value="1"/>
</dbReference>
<accession>A0A4R5DAR1</accession>
<keyword evidence="4" id="KW-0808">Transferase</keyword>
<evidence type="ECO:0000313" key="10">
    <source>
        <dbReference type="Proteomes" id="UP000294850"/>
    </source>
</evidence>
<dbReference type="SUPFAM" id="SSF48452">
    <property type="entry name" value="TPR-like"/>
    <property type="match status" value="2"/>
</dbReference>
<dbReference type="PANTHER" id="PTHR41523">
    <property type="entry name" value="TWO-COMPONENT SYSTEM SENSOR PROTEIN"/>
    <property type="match status" value="1"/>
</dbReference>
<dbReference type="Proteomes" id="UP000294850">
    <property type="component" value="Unassembled WGS sequence"/>
</dbReference>